<evidence type="ECO:0000313" key="3">
    <source>
        <dbReference type="Proteomes" id="UP000616547"/>
    </source>
</evidence>
<dbReference type="Proteomes" id="UP000616547">
    <property type="component" value="Unassembled WGS sequence"/>
</dbReference>
<dbReference type="Pfam" id="PF05193">
    <property type="entry name" value="Peptidase_M16_C"/>
    <property type="match status" value="1"/>
</dbReference>
<comment type="caution">
    <text evidence="2">The sequence shown here is derived from an EMBL/GenBank/DDBJ whole genome shotgun (WGS) entry which is preliminary data.</text>
</comment>
<dbReference type="Gene3D" id="3.30.830.10">
    <property type="entry name" value="Metalloenzyme, LuxS/M16 peptidase-like"/>
    <property type="match status" value="2"/>
</dbReference>
<proteinExistence type="predicted"/>
<gene>
    <name evidence="2" type="ORF">lacNasYZ03_13610</name>
</gene>
<name>A0ABQ3W9A7_9LACO</name>
<dbReference type="InterPro" id="IPR011249">
    <property type="entry name" value="Metalloenz_LuxS/M16"/>
</dbReference>
<protein>
    <submittedName>
        <fullName evidence="2">Peptidase M16</fullName>
    </submittedName>
</protein>
<feature type="domain" description="Peptidase M16 C-terminal" evidence="1">
    <location>
        <begin position="238"/>
        <end position="347"/>
    </location>
</feature>
<organism evidence="2 3">
    <name type="scientific">Lactobacillus nasalidis</name>
    <dbReference type="NCBI Taxonomy" id="2797258"/>
    <lineage>
        <taxon>Bacteria</taxon>
        <taxon>Bacillati</taxon>
        <taxon>Bacillota</taxon>
        <taxon>Bacilli</taxon>
        <taxon>Lactobacillales</taxon>
        <taxon>Lactobacillaceae</taxon>
        <taxon>Lactobacillus</taxon>
    </lineage>
</organism>
<keyword evidence="3" id="KW-1185">Reference proteome</keyword>
<dbReference type="SUPFAM" id="SSF63411">
    <property type="entry name" value="LuxS/MPP-like metallohydrolase"/>
    <property type="match status" value="2"/>
</dbReference>
<evidence type="ECO:0000259" key="1">
    <source>
        <dbReference type="Pfam" id="PF05193"/>
    </source>
</evidence>
<dbReference type="InterPro" id="IPR007863">
    <property type="entry name" value="Peptidase_M16_C"/>
</dbReference>
<accession>A0ABQ3W9A7</accession>
<dbReference type="RefSeq" id="WP_201336242.1">
    <property type="nucleotide sequence ID" value="NZ_BOCI01000386.1"/>
</dbReference>
<evidence type="ECO:0000313" key="2">
    <source>
        <dbReference type="EMBL" id="GHW01674.1"/>
    </source>
</evidence>
<reference evidence="3" key="1">
    <citation type="submission" date="2021-01" db="EMBL/GenBank/DDBJ databases">
        <title>Draft genome sequence of Nasalis larvatus strain YZ03.</title>
        <authorList>
            <person name="Suzuki-Hashido N."/>
            <person name="Tsuchida S."/>
            <person name="Hayakawa T."/>
        </authorList>
    </citation>
    <scope>NUCLEOTIDE SEQUENCE [LARGE SCALE GENOMIC DNA]</scope>
    <source>
        <strain evidence="3">YZ03</strain>
    </source>
</reference>
<sequence length="407" mass="46254">MNKENITIQSNQKFTTGSLGFFVRLPLTKHNMALANLLCRMQMDESDLFPEAGLQQIELQKRYSFQFEAVVQLFGKELVIAYLANFIEPRQILDPDYNYRQIAETFCALATRPLISSASVKLAQRQLADEYQELLAEPSNAALSGFFNNWYADQPDYAASFMGSIEEIKAASSQDVRRFADALRTQASCIFGHVYDARQVKRLLLQQLAEEDWPGIRIDFGVDDLLIPAPDLRLEKTSEQGKQQAQLYLGYAFKGRPKLDDLATGTVLRQYLTGEQSSRLFAKVREESGAAYAVESNWFADNALFLINAGLDPEKLDLARQIISKEMQMIADGRIDPGLLKQSRQALQNRQLLNQDHSNWLLAKDLRYELHADYQDFDMAAAAGQVTSRRLADFVKKLYLNESYVLK</sequence>
<dbReference type="EMBL" id="BOCI01000386">
    <property type="protein sequence ID" value="GHW01674.1"/>
    <property type="molecule type" value="Genomic_DNA"/>
</dbReference>